<feature type="region of interest" description="Disordered" evidence="5">
    <location>
        <begin position="70"/>
        <end position="120"/>
    </location>
</feature>
<proteinExistence type="inferred from homology"/>
<name>A0A8C4R0J8_EPTBU</name>
<keyword evidence="1" id="KW-0416">Keratin</keyword>
<comment type="similarity">
    <text evidence="4">Belongs to the intermediate filament family.</text>
</comment>
<feature type="domain" description="IF rod" evidence="6">
    <location>
        <begin position="1"/>
        <end position="36"/>
    </location>
</feature>
<dbReference type="GO" id="GO:0005615">
    <property type="term" value="C:extracellular space"/>
    <property type="evidence" value="ECO:0007669"/>
    <property type="project" value="TreeGrafter"/>
</dbReference>
<dbReference type="PANTHER" id="PTHR45616:SF21">
    <property type="entry name" value="KERATIN, TYPE II CYTOSKELETAL 7"/>
    <property type="match status" value="1"/>
</dbReference>
<evidence type="ECO:0000256" key="5">
    <source>
        <dbReference type="SAM" id="MobiDB-lite"/>
    </source>
</evidence>
<dbReference type="Gene3D" id="1.20.5.170">
    <property type="match status" value="1"/>
</dbReference>
<dbReference type="PROSITE" id="PS00226">
    <property type="entry name" value="IF_ROD_1"/>
    <property type="match status" value="1"/>
</dbReference>
<dbReference type="PANTHER" id="PTHR45616">
    <property type="entry name" value="GATA-TYPE DOMAIN-CONTAINING PROTEIN"/>
    <property type="match status" value="1"/>
</dbReference>
<reference evidence="7" key="2">
    <citation type="submission" date="2025-09" db="UniProtKB">
        <authorList>
            <consortium name="Ensembl"/>
        </authorList>
    </citation>
    <scope>IDENTIFICATION</scope>
</reference>
<keyword evidence="3" id="KW-0175">Coiled coil</keyword>
<dbReference type="Pfam" id="PF00038">
    <property type="entry name" value="Filament"/>
    <property type="match status" value="1"/>
</dbReference>
<keyword evidence="8" id="KW-1185">Reference proteome</keyword>
<evidence type="ECO:0000256" key="4">
    <source>
        <dbReference type="RuleBase" id="RU000685"/>
    </source>
</evidence>
<organism evidence="7 8">
    <name type="scientific">Eptatretus burgeri</name>
    <name type="common">Inshore hagfish</name>
    <dbReference type="NCBI Taxonomy" id="7764"/>
    <lineage>
        <taxon>Eukaryota</taxon>
        <taxon>Metazoa</taxon>
        <taxon>Chordata</taxon>
        <taxon>Craniata</taxon>
        <taxon>Vertebrata</taxon>
        <taxon>Cyclostomata</taxon>
        <taxon>Myxini</taxon>
        <taxon>Myxiniformes</taxon>
        <taxon>Myxinidae</taxon>
        <taxon>Eptatretinae</taxon>
        <taxon>Eptatretus</taxon>
    </lineage>
</organism>
<evidence type="ECO:0000259" key="6">
    <source>
        <dbReference type="PROSITE" id="PS51842"/>
    </source>
</evidence>
<dbReference type="AlphaFoldDB" id="A0A8C4R0J8"/>
<feature type="compositionally biased region" description="Polar residues" evidence="5">
    <location>
        <begin position="97"/>
        <end position="107"/>
    </location>
</feature>
<dbReference type="SUPFAM" id="SSF64593">
    <property type="entry name" value="Intermediate filament protein, coiled coil region"/>
    <property type="match status" value="1"/>
</dbReference>
<dbReference type="Ensembl" id="ENSEBUT00000022916.1">
    <property type="protein sequence ID" value="ENSEBUP00000022340.1"/>
    <property type="gene ID" value="ENSEBUG00000013768.1"/>
</dbReference>
<evidence type="ECO:0000256" key="3">
    <source>
        <dbReference type="ARBA" id="ARBA00023054"/>
    </source>
</evidence>
<reference evidence="7" key="1">
    <citation type="submission" date="2025-08" db="UniProtKB">
        <authorList>
            <consortium name="Ensembl"/>
        </authorList>
    </citation>
    <scope>IDENTIFICATION</scope>
</reference>
<dbReference type="GO" id="GO:0045095">
    <property type="term" value="C:keratin filament"/>
    <property type="evidence" value="ECO:0007669"/>
    <property type="project" value="TreeGrafter"/>
</dbReference>
<dbReference type="PROSITE" id="PS51842">
    <property type="entry name" value="IF_ROD_2"/>
    <property type="match status" value="1"/>
</dbReference>
<dbReference type="GO" id="GO:0045109">
    <property type="term" value="P:intermediate filament organization"/>
    <property type="evidence" value="ECO:0007669"/>
    <property type="project" value="TreeGrafter"/>
</dbReference>
<keyword evidence="2 4" id="KW-0403">Intermediate filament</keyword>
<dbReference type="Proteomes" id="UP000694388">
    <property type="component" value="Unplaced"/>
</dbReference>
<dbReference type="InterPro" id="IPR018039">
    <property type="entry name" value="IF_conserved"/>
</dbReference>
<dbReference type="InterPro" id="IPR039008">
    <property type="entry name" value="IF_rod_dom"/>
</dbReference>
<dbReference type="GO" id="GO:0030280">
    <property type="term" value="F:structural constituent of skin epidermis"/>
    <property type="evidence" value="ECO:0007669"/>
    <property type="project" value="TreeGrafter"/>
</dbReference>
<evidence type="ECO:0000256" key="1">
    <source>
        <dbReference type="ARBA" id="ARBA00022744"/>
    </source>
</evidence>
<protein>
    <recommendedName>
        <fullName evidence="6">IF rod domain-containing protein</fullName>
    </recommendedName>
</protein>
<sequence length="288" mass="30898">MALQVQEHQELMNVKLALDVEIATYRKLLEGEENRLRKAQGICRVGSETVCNAKTSGCGDGVMVHHTSSRISTPSMGRCTTKGSPNERLRSPVHKCPSSSRTTSTGGNHPHSPTECGSTQSKKTIALGFTRTSTSKTGALDWSSNSNSIKASSYTTSSNANGPPSYIYSRTTKTGGFLNSCKEPMLNKVDLTAKVSASPRVKGITVSNLSEATFDTIVDESGEERVMEPNGIFGRANEILSKLRGENNGNCTGSVCPCAQVHGECCCDHWGQTSRRCYNGGTVVWSGY</sequence>
<dbReference type="GO" id="GO:0031424">
    <property type="term" value="P:keratinization"/>
    <property type="evidence" value="ECO:0007669"/>
    <property type="project" value="TreeGrafter"/>
</dbReference>
<accession>A0A8C4R0J8</accession>
<evidence type="ECO:0000313" key="8">
    <source>
        <dbReference type="Proteomes" id="UP000694388"/>
    </source>
</evidence>
<evidence type="ECO:0000256" key="2">
    <source>
        <dbReference type="ARBA" id="ARBA00022754"/>
    </source>
</evidence>
<evidence type="ECO:0000313" key="7">
    <source>
        <dbReference type="Ensembl" id="ENSEBUP00000022340.1"/>
    </source>
</evidence>